<dbReference type="AlphaFoldDB" id="A0A6J4JDQ1"/>
<sequence length="81" mass="8711">MPETALVSESVATYLARGVITGEPGDGLLDVSVKVLNRSGYTRQATPVTDDDGITNVTVTIVETAPIRRSQRQRLELPKDA</sequence>
<reference evidence="1" key="1">
    <citation type="submission" date="2020-02" db="EMBL/GenBank/DDBJ databases">
        <authorList>
            <person name="Meier V. D."/>
        </authorList>
    </citation>
    <scope>NUCLEOTIDE SEQUENCE</scope>
    <source>
        <strain evidence="1">AVDCRST_MAG93</strain>
    </source>
</reference>
<accession>A0A6J4JDQ1</accession>
<dbReference type="EMBL" id="CADCTR010000968">
    <property type="protein sequence ID" value="CAA9274674.1"/>
    <property type="molecule type" value="Genomic_DNA"/>
</dbReference>
<name>A0A6J4JDQ1_9CHLR</name>
<proteinExistence type="predicted"/>
<protein>
    <submittedName>
        <fullName evidence="1">Uncharacterized protein</fullName>
    </submittedName>
</protein>
<gene>
    <name evidence="1" type="ORF">AVDCRST_MAG93-2822</name>
</gene>
<organism evidence="1">
    <name type="scientific">uncultured Chloroflexia bacterium</name>
    <dbReference type="NCBI Taxonomy" id="1672391"/>
    <lineage>
        <taxon>Bacteria</taxon>
        <taxon>Bacillati</taxon>
        <taxon>Chloroflexota</taxon>
        <taxon>Chloroflexia</taxon>
        <taxon>environmental samples</taxon>
    </lineage>
</organism>
<evidence type="ECO:0000313" key="1">
    <source>
        <dbReference type="EMBL" id="CAA9274674.1"/>
    </source>
</evidence>